<sequence>MKKTNIGVAAARCRLRGSQKELKGQGPMVYLMRRDVRVDDNWSLLRCQEEARPVRVVHVVEESHPTYRLAWFYAKGLEDVQNGLKKLKIPFDTVPDIKSLNDYFVEIDPSGIVADMHTLREFDLKPVIDMCNKQKLPLWEVDSYNVIPVWETSDKQEYAARTIRSKINKKLDQYLTDIPPTSSNTQDLKGYGKEFNAIEMLEERWKQSNEIHLRFTPGTNAGREALEEFLSSLAIYDKLRNDPSKDATSNLSPWFRHGHLSKQRAAYAARKSKGSSDGFIEELVVRGELSENFAFYNKDYDNLNGGPAFGKKTLEDHRNDKRPHTYSYEKFENGATHDQLWNAAQKQLVKEGKMHGFMRMYWAKKVLEWTQSPEQAIEFAVRLNDTYGLDGRDPRGYNGILWSITGLHDQGWRERPIFGKVRYMNYDGCKRKFDIQSYIKQYLK</sequence>
<dbReference type="GO" id="GO:0003677">
    <property type="term" value="F:DNA binding"/>
    <property type="evidence" value="ECO:0007669"/>
    <property type="project" value="UniProtKB-KW"/>
</dbReference>
<evidence type="ECO:0000256" key="12">
    <source>
        <dbReference type="ARBA" id="ARBA00033999"/>
    </source>
</evidence>
<keyword evidence="6" id="KW-0227">DNA damage</keyword>
<evidence type="ECO:0000259" key="13">
    <source>
        <dbReference type="PROSITE" id="PS51645"/>
    </source>
</evidence>
<dbReference type="PANTHER" id="PTHR10211:SF0">
    <property type="entry name" value="DEOXYRIBODIPYRIMIDINE PHOTO-LYASE"/>
    <property type="match status" value="1"/>
</dbReference>
<dbReference type="GO" id="GO:0000719">
    <property type="term" value="P:photoreactive repair"/>
    <property type="evidence" value="ECO:0007669"/>
    <property type="project" value="TreeGrafter"/>
</dbReference>
<evidence type="ECO:0000256" key="3">
    <source>
        <dbReference type="ARBA" id="ARBA00013149"/>
    </source>
</evidence>
<dbReference type="SUPFAM" id="SSF52425">
    <property type="entry name" value="Cryptochrome/photolyase, N-terminal domain"/>
    <property type="match status" value="1"/>
</dbReference>
<dbReference type="Proteomes" id="UP000594262">
    <property type="component" value="Unplaced"/>
</dbReference>
<keyword evidence="10" id="KW-0456">Lyase</keyword>
<dbReference type="PANTHER" id="PTHR10211">
    <property type="entry name" value="DEOXYRIBODIPYRIMIDINE PHOTOLYASE"/>
    <property type="match status" value="1"/>
</dbReference>
<evidence type="ECO:0000256" key="6">
    <source>
        <dbReference type="ARBA" id="ARBA00022763"/>
    </source>
</evidence>
<evidence type="ECO:0000313" key="15">
    <source>
        <dbReference type="Proteomes" id="UP000594262"/>
    </source>
</evidence>
<dbReference type="InterPro" id="IPR036134">
    <property type="entry name" value="Crypto/Photolyase_FAD-like_sf"/>
</dbReference>
<dbReference type="EC" id="4.1.99.3" evidence="3"/>
<keyword evidence="5" id="KW-0285">Flavoprotein</keyword>
<evidence type="ECO:0000256" key="5">
    <source>
        <dbReference type="ARBA" id="ARBA00022630"/>
    </source>
</evidence>
<evidence type="ECO:0000256" key="7">
    <source>
        <dbReference type="ARBA" id="ARBA00022827"/>
    </source>
</evidence>
<evidence type="ECO:0000256" key="4">
    <source>
        <dbReference type="ARBA" id="ARBA00014046"/>
    </source>
</evidence>
<evidence type="ECO:0000256" key="11">
    <source>
        <dbReference type="ARBA" id="ARBA00031671"/>
    </source>
</evidence>
<name>A0A7M5U560_9CNID</name>
<reference evidence="14" key="1">
    <citation type="submission" date="2021-01" db="UniProtKB">
        <authorList>
            <consortium name="EnsemblMetazoa"/>
        </authorList>
    </citation>
    <scope>IDENTIFICATION</scope>
</reference>
<keyword evidence="15" id="KW-1185">Reference proteome</keyword>
<dbReference type="FunFam" id="1.10.579.10:FF:000002">
    <property type="entry name" value="Deoxyribodipyrimidine photolyase"/>
    <property type="match status" value="1"/>
</dbReference>
<evidence type="ECO:0000313" key="14">
    <source>
        <dbReference type="EnsemblMetazoa" id="CLYHEMP006360.1"/>
    </source>
</evidence>
<comment type="cofactor">
    <cofactor evidence="1">
        <name>FAD</name>
        <dbReference type="ChEBI" id="CHEBI:57692"/>
    </cofactor>
</comment>
<evidence type="ECO:0000256" key="1">
    <source>
        <dbReference type="ARBA" id="ARBA00001974"/>
    </source>
</evidence>
<dbReference type="InterPro" id="IPR006050">
    <property type="entry name" value="DNA_photolyase_N"/>
</dbReference>
<dbReference type="InterPro" id="IPR032673">
    <property type="entry name" value="DNA_photolyase_2_CS"/>
</dbReference>
<comment type="similarity">
    <text evidence="2">Belongs to the DNA photolyase class-2 family.</text>
</comment>
<keyword evidence="8" id="KW-0238">DNA-binding</keyword>
<dbReference type="RefSeq" id="XP_066920880.1">
    <property type="nucleotide sequence ID" value="XM_067064779.1"/>
</dbReference>
<dbReference type="SUPFAM" id="SSF48173">
    <property type="entry name" value="Cryptochrome/photolyase FAD-binding domain"/>
    <property type="match status" value="1"/>
</dbReference>
<keyword evidence="7" id="KW-0274">FAD</keyword>
<feature type="domain" description="Photolyase/cryptochrome alpha/beta" evidence="13">
    <location>
        <begin position="26"/>
        <end position="149"/>
    </location>
</feature>
<proteinExistence type="inferred from homology"/>
<evidence type="ECO:0000256" key="2">
    <source>
        <dbReference type="ARBA" id="ARBA00006409"/>
    </source>
</evidence>
<evidence type="ECO:0000256" key="8">
    <source>
        <dbReference type="ARBA" id="ARBA00023125"/>
    </source>
</evidence>
<dbReference type="InterPro" id="IPR036155">
    <property type="entry name" value="Crypto/Photolyase_N_sf"/>
</dbReference>
<dbReference type="OrthoDB" id="496749at2759"/>
<dbReference type="InterPro" id="IPR014729">
    <property type="entry name" value="Rossmann-like_a/b/a_fold"/>
</dbReference>
<dbReference type="AlphaFoldDB" id="A0A7M5U560"/>
<organism evidence="14 15">
    <name type="scientific">Clytia hemisphaerica</name>
    <dbReference type="NCBI Taxonomy" id="252671"/>
    <lineage>
        <taxon>Eukaryota</taxon>
        <taxon>Metazoa</taxon>
        <taxon>Cnidaria</taxon>
        <taxon>Hydrozoa</taxon>
        <taxon>Hydroidolina</taxon>
        <taxon>Leptothecata</taxon>
        <taxon>Obeliida</taxon>
        <taxon>Clytiidae</taxon>
        <taxon>Clytia</taxon>
    </lineage>
</organism>
<dbReference type="EnsemblMetazoa" id="CLYHEMT006360.1">
    <property type="protein sequence ID" value="CLYHEMP006360.1"/>
    <property type="gene ID" value="CLYHEMG006360"/>
</dbReference>
<keyword evidence="9" id="KW-0234">DNA repair</keyword>
<dbReference type="PROSITE" id="PS01084">
    <property type="entry name" value="DNA_PHOTOLYASES_2_2"/>
    <property type="match status" value="1"/>
</dbReference>
<dbReference type="GeneID" id="136808241"/>
<dbReference type="InterPro" id="IPR052219">
    <property type="entry name" value="Photolyase_Class-2"/>
</dbReference>
<dbReference type="Pfam" id="PF00875">
    <property type="entry name" value="DNA_photolyase"/>
    <property type="match status" value="1"/>
</dbReference>
<dbReference type="Gene3D" id="1.10.579.10">
    <property type="entry name" value="DNA Cyclobutane Dipyrimidine Photolyase, subunit A, domain 3"/>
    <property type="match status" value="1"/>
</dbReference>
<accession>A0A7M5U560</accession>
<dbReference type="Gene3D" id="3.40.50.620">
    <property type="entry name" value="HUPs"/>
    <property type="match status" value="1"/>
</dbReference>
<dbReference type="GO" id="GO:0003904">
    <property type="term" value="F:deoxyribodipyrimidine photo-lyase activity"/>
    <property type="evidence" value="ECO:0007669"/>
    <property type="project" value="UniProtKB-EC"/>
</dbReference>
<protein>
    <recommendedName>
        <fullName evidence="4">Deoxyribodipyrimidine photo-lyase</fullName>
        <ecNumber evidence="3">4.1.99.3</ecNumber>
    </recommendedName>
    <alternativeName>
        <fullName evidence="11">DNA photolyase</fullName>
    </alternativeName>
</protein>
<comment type="catalytic activity">
    <reaction evidence="12">
        <text>cyclobutadipyrimidine (in DNA) = 2 pyrimidine residues (in DNA).</text>
        <dbReference type="EC" id="4.1.99.3"/>
    </reaction>
</comment>
<evidence type="ECO:0000256" key="10">
    <source>
        <dbReference type="ARBA" id="ARBA00023239"/>
    </source>
</evidence>
<evidence type="ECO:0000256" key="9">
    <source>
        <dbReference type="ARBA" id="ARBA00023204"/>
    </source>
</evidence>
<dbReference type="PROSITE" id="PS51645">
    <property type="entry name" value="PHR_CRY_ALPHA_BETA"/>
    <property type="match status" value="1"/>
</dbReference>
<dbReference type="Gene3D" id="1.25.40.80">
    <property type="match status" value="1"/>
</dbReference>